<evidence type="ECO:0000259" key="5">
    <source>
        <dbReference type="SMART" id="SM00062"/>
    </source>
</evidence>
<gene>
    <name evidence="6" type="ORF">G3I43_33505</name>
</gene>
<organism evidence="6">
    <name type="scientific">Streptomyces anulatus</name>
    <name type="common">Streptomyces chrysomallus</name>
    <dbReference type="NCBI Taxonomy" id="1892"/>
    <lineage>
        <taxon>Bacteria</taxon>
        <taxon>Bacillati</taxon>
        <taxon>Actinomycetota</taxon>
        <taxon>Actinomycetes</taxon>
        <taxon>Kitasatosporales</taxon>
        <taxon>Streptomycetaceae</taxon>
        <taxon>Streptomyces</taxon>
    </lineage>
</organism>
<name>A0A6G3T235_STRAQ</name>
<dbReference type="SUPFAM" id="SSF53850">
    <property type="entry name" value="Periplasmic binding protein-like II"/>
    <property type="match status" value="1"/>
</dbReference>
<accession>A0A6G3T235</accession>
<dbReference type="Pfam" id="PF00656">
    <property type="entry name" value="Peptidase_C14"/>
    <property type="match status" value="1"/>
</dbReference>
<dbReference type="InterPro" id="IPR001638">
    <property type="entry name" value="Solute-binding_3/MltF_N"/>
</dbReference>
<dbReference type="PANTHER" id="PTHR30085">
    <property type="entry name" value="AMINO ACID ABC TRANSPORTER PERMEASE"/>
    <property type="match status" value="1"/>
</dbReference>
<feature type="region of interest" description="Disordered" evidence="4">
    <location>
        <begin position="236"/>
        <end position="265"/>
    </location>
</feature>
<feature type="domain" description="Solute-binding protein family 3/N-terminal" evidence="5">
    <location>
        <begin position="311"/>
        <end position="527"/>
    </location>
</feature>
<reference evidence="6" key="1">
    <citation type="submission" date="2020-01" db="EMBL/GenBank/DDBJ databases">
        <title>Insect and environment-associated Actinomycetes.</title>
        <authorList>
            <person name="Currrie C."/>
            <person name="Chevrette M."/>
            <person name="Carlson C."/>
            <person name="Stubbendieck R."/>
            <person name="Wendt-Pienkowski E."/>
        </authorList>
    </citation>
    <scope>NUCLEOTIDE SEQUENCE</scope>
    <source>
        <strain evidence="6">SID505</strain>
    </source>
</reference>
<keyword evidence="3" id="KW-0732">Signal</keyword>
<protein>
    <submittedName>
        <fullName evidence="6">Transporter substrate-binding domain-containing protein</fullName>
    </submittedName>
</protein>
<dbReference type="InterPro" id="IPR029030">
    <property type="entry name" value="Caspase-like_dom_sf"/>
</dbReference>
<dbReference type="Gene3D" id="3.40.50.1460">
    <property type="match status" value="1"/>
</dbReference>
<evidence type="ECO:0000256" key="2">
    <source>
        <dbReference type="ARBA" id="ARBA00022448"/>
    </source>
</evidence>
<dbReference type="GO" id="GO:0005576">
    <property type="term" value="C:extracellular region"/>
    <property type="evidence" value="ECO:0007669"/>
    <property type="project" value="TreeGrafter"/>
</dbReference>
<dbReference type="GO" id="GO:0006865">
    <property type="term" value="P:amino acid transport"/>
    <property type="evidence" value="ECO:0007669"/>
    <property type="project" value="TreeGrafter"/>
</dbReference>
<dbReference type="EMBL" id="JAAGMK010000946">
    <property type="protein sequence ID" value="NEB89042.1"/>
    <property type="molecule type" value="Genomic_DNA"/>
</dbReference>
<dbReference type="GO" id="GO:0006508">
    <property type="term" value="P:proteolysis"/>
    <property type="evidence" value="ECO:0007669"/>
    <property type="project" value="InterPro"/>
</dbReference>
<comment type="caution">
    <text evidence="6">The sequence shown here is derived from an EMBL/GenBank/DDBJ whole genome shotgun (WGS) entry which is preliminary data.</text>
</comment>
<dbReference type="Pfam" id="PF00497">
    <property type="entry name" value="SBP_bac_3"/>
    <property type="match status" value="1"/>
</dbReference>
<dbReference type="AlphaFoldDB" id="A0A6G3T235"/>
<dbReference type="InterPro" id="IPR011600">
    <property type="entry name" value="Pept_C14_caspase"/>
</dbReference>
<dbReference type="Gene3D" id="3.40.190.10">
    <property type="entry name" value="Periplasmic binding protein-like II"/>
    <property type="match status" value="2"/>
</dbReference>
<keyword evidence="2" id="KW-0813">Transport</keyword>
<dbReference type="NCBIfam" id="NF047832">
    <property type="entry name" value="caspase_w_EACC1"/>
    <property type="match status" value="1"/>
</dbReference>
<sequence length="556" mass="59065">MTGTRFPDRATSRAVLIGAGTFHDPELPDIPAVQANLDALHRTLTHPVHGAFAPEHCVVVADPKDQATVGAALSRAVREAEDLLLVYYCGHGLLDEAGLLHFALTETDHQNVSWSAVHLDLVKRMVGGARATSRVLVLDCCFAGKAISAMAGSSGLALGQLNLTGTYTLTSTTATAPSHAPPGAAHTAFTGSMLEALAVPGPLTLDEVHRHVDNELAGLGLPRPQRRSVGAVGGLSLVRGPARDPEEPPTADPPASTEAGLDSPTAPTSLRRIWAWRIIPAITALCAMALLGNLLWGGNPDDDSGIFSDDKVLVGLEGGTAESFFLTPAWGQFSAFNLDVTEGVLEELDTDLRPIRVDIRSSEQVTSLENGTVDLNAALAMTSQRMKKIDYVGPIASGALGFMVRAGDERIKILADLEGRAICAPEGSTGADIMAREGRLQDRLIVLRDTHSCIESLKKKEVDVVVGDTLPLSALALEDTDLRIAPNVTIGAPSQYGIALPKGHSKDCTRLRDALLKYVDSGKWLEAFRNRLPNTAQRANELQPSADQINARSCRD</sequence>
<dbReference type="SMART" id="SM00062">
    <property type="entry name" value="PBPb"/>
    <property type="match status" value="1"/>
</dbReference>
<evidence type="ECO:0000313" key="6">
    <source>
        <dbReference type="EMBL" id="NEB89042.1"/>
    </source>
</evidence>
<dbReference type="InterPro" id="IPR051455">
    <property type="entry name" value="Bact_solute-bind_prot3"/>
</dbReference>
<evidence type="ECO:0000256" key="3">
    <source>
        <dbReference type="ARBA" id="ARBA00022729"/>
    </source>
</evidence>
<dbReference type="GO" id="GO:0030288">
    <property type="term" value="C:outer membrane-bounded periplasmic space"/>
    <property type="evidence" value="ECO:0007669"/>
    <property type="project" value="TreeGrafter"/>
</dbReference>
<proteinExistence type="inferred from homology"/>
<dbReference type="SUPFAM" id="SSF52129">
    <property type="entry name" value="Caspase-like"/>
    <property type="match status" value="1"/>
</dbReference>
<dbReference type="GO" id="GO:0004197">
    <property type="term" value="F:cysteine-type endopeptidase activity"/>
    <property type="evidence" value="ECO:0007669"/>
    <property type="project" value="InterPro"/>
</dbReference>
<evidence type="ECO:0000256" key="4">
    <source>
        <dbReference type="SAM" id="MobiDB-lite"/>
    </source>
</evidence>
<comment type="similarity">
    <text evidence="1">Belongs to the bacterial solute-binding protein 3 family.</text>
</comment>
<dbReference type="RefSeq" id="WP_164260625.1">
    <property type="nucleotide sequence ID" value="NZ_JAAGMK010000946.1"/>
</dbReference>
<dbReference type="PANTHER" id="PTHR30085:SF6">
    <property type="entry name" value="ABC TRANSPORTER GLUTAMINE-BINDING PROTEIN GLNH"/>
    <property type="match status" value="1"/>
</dbReference>
<evidence type="ECO:0000256" key="1">
    <source>
        <dbReference type="ARBA" id="ARBA00010333"/>
    </source>
</evidence>